<keyword evidence="5" id="KW-0406">Ion transport</keyword>
<organism evidence="10 11">
    <name type="scientific">Chaetoceros tenuissimus</name>
    <dbReference type="NCBI Taxonomy" id="426638"/>
    <lineage>
        <taxon>Eukaryota</taxon>
        <taxon>Sar</taxon>
        <taxon>Stramenopiles</taxon>
        <taxon>Ochrophyta</taxon>
        <taxon>Bacillariophyta</taxon>
        <taxon>Coscinodiscophyceae</taxon>
        <taxon>Chaetocerotophycidae</taxon>
        <taxon>Chaetocerotales</taxon>
        <taxon>Chaetocerotaceae</taxon>
        <taxon>Chaetoceros</taxon>
    </lineage>
</organism>
<sequence length="572" mass="63217">MEEGLKRKPSTIDRKPSSADGDEQLTDRLVLDGASRHSAQTHPSTSLHQPIPNVTYPMSISEEFLKSLQLMMDAKLNILLICGPLAFIGSFFGIFGEALCFCLAGLALIPMAERLSFVTEQVAEHTNETIGALLNATFGNAPEFLISSAALRSGFYRVVQLTLLGSMLTNLLFVFGLSCLIGGMQWQVQELRITSGNVSIAMLLIATMGLVLPATLKLANQSISSVQGTDAKSEDELTVSDIYFSRVNALVMVIGYCCYLLFQLGSHKEEFDYDGDEYGIFGGGHNIVRTSHYNSRSSMKPVTKRNLFCRRHCFLMKYCPVVENEEKNVNHVNHEIFEDDDIEMTIPSQRDTKNQKLKRKTTGKYVEIEKEEPPPQSKDPEGNLRIQRLVSLSKSHASDIEDDEDSMDGEKADVMSMRLGLLWLGIVTTLISIVSDILVETIDGFAARSPMSEVFVSVIIIPFFSNIAEQVSAVIFAYKNKMDLCVGVTVGSAIQIGQFVMPGCVLVGWVMDKEMTLYFRGYETICLLLGVLCIAAVLQGGTTNWLVGVYLVSVYTMISAGFAFHERENLAD</sequence>
<dbReference type="InterPro" id="IPR004713">
    <property type="entry name" value="CaH_exchang"/>
</dbReference>
<evidence type="ECO:0000256" key="6">
    <source>
        <dbReference type="ARBA" id="ARBA00023136"/>
    </source>
</evidence>
<dbReference type="Proteomes" id="UP001054902">
    <property type="component" value="Unassembled WGS sequence"/>
</dbReference>
<feature type="transmembrane region" description="Helical" evidence="8">
    <location>
        <begin position="421"/>
        <end position="442"/>
    </location>
</feature>
<feature type="transmembrane region" description="Helical" evidence="8">
    <location>
        <begin position="484"/>
        <end position="511"/>
    </location>
</feature>
<dbReference type="Pfam" id="PF01699">
    <property type="entry name" value="Na_Ca_ex"/>
    <property type="match status" value="2"/>
</dbReference>
<keyword evidence="3 8" id="KW-0812">Transmembrane</keyword>
<feature type="transmembrane region" description="Helical" evidence="8">
    <location>
        <begin position="545"/>
        <end position="564"/>
    </location>
</feature>
<dbReference type="InterPro" id="IPR044880">
    <property type="entry name" value="NCX_ion-bd_dom_sf"/>
</dbReference>
<feature type="region of interest" description="Disordered" evidence="7">
    <location>
        <begin position="1"/>
        <end position="25"/>
    </location>
</feature>
<name>A0AAD3H1S2_9STRA</name>
<evidence type="ECO:0000313" key="10">
    <source>
        <dbReference type="EMBL" id="GFH47402.1"/>
    </source>
</evidence>
<dbReference type="GO" id="GO:0006874">
    <property type="term" value="P:intracellular calcium ion homeostasis"/>
    <property type="evidence" value="ECO:0007669"/>
    <property type="project" value="TreeGrafter"/>
</dbReference>
<keyword evidence="6 8" id="KW-0472">Membrane</keyword>
<feature type="transmembrane region" description="Helical" evidence="8">
    <location>
        <begin position="161"/>
        <end position="184"/>
    </location>
</feature>
<feature type="transmembrane region" description="Helical" evidence="8">
    <location>
        <begin position="76"/>
        <end position="109"/>
    </location>
</feature>
<comment type="caution">
    <text evidence="10">The sequence shown here is derived from an EMBL/GenBank/DDBJ whole genome shotgun (WGS) entry which is preliminary data.</text>
</comment>
<dbReference type="EMBL" id="BLLK01000023">
    <property type="protein sequence ID" value="GFH47402.1"/>
    <property type="molecule type" value="Genomic_DNA"/>
</dbReference>
<dbReference type="PANTHER" id="PTHR31503:SF22">
    <property type="entry name" value="VACUOLAR CALCIUM ION TRANSPORTER"/>
    <property type="match status" value="1"/>
</dbReference>
<feature type="domain" description="Sodium/calcium exchanger membrane region" evidence="9">
    <location>
        <begin position="420"/>
        <end position="557"/>
    </location>
</feature>
<keyword evidence="11" id="KW-1185">Reference proteome</keyword>
<feature type="region of interest" description="Disordered" evidence="7">
    <location>
        <begin position="347"/>
        <end position="383"/>
    </location>
</feature>
<feature type="transmembrane region" description="Helical" evidence="8">
    <location>
        <begin position="196"/>
        <end position="216"/>
    </location>
</feature>
<dbReference type="PANTHER" id="PTHR31503">
    <property type="entry name" value="VACUOLAR CALCIUM ION TRANSPORTER"/>
    <property type="match status" value="1"/>
</dbReference>
<evidence type="ECO:0000256" key="8">
    <source>
        <dbReference type="SAM" id="Phobius"/>
    </source>
</evidence>
<keyword evidence="2" id="KW-0813">Transport</keyword>
<feature type="transmembrane region" description="Helical" evidence="8">
    <location>
        <begin position="517"/>
        <end position="538"/>
    </location>
</feature>
<dbReference type="AlphaFoldDB" id="A0AAD3H1S2"/>
<feature type="transmembrane region" description="Helical" evidence="8">
    <location>
        <begin position="243"/>
        <end position="262"/>
    </location>
</feature>
<dbReference type="GO" id="GO:0015369">
    <property type="term" value="F:calcium:proton antiporter activity"/>
    <property type="evidence" value="ECO:0007669"/>
    <property type="project" value="TreeGrafter"/>
</dbReference>
<evidence type="ECO:0000256" key="1">
    <source>
        <dbReference type="ARBA" id="ARBA00004127"/>
    </source>
</evidence>
<dbReference type="GO" id="GO:0005774">
    <property type="term" value="C:vacuolar membrane"/>
    <property type="evidence" value="ECO:0007669"/>
    <property type="project" value="UniProtKB-ARBA"/>
</dbReference>
<feature type="domain" description="Sodium/calcium exchanger membrane region" evidence="9">
    <location>
        <begin position="99"/>
        <end position="264"/>
    </location>
</feature>
<dbReference type="InterPro" id="IPR004837">
    <property type="entry name" value="NaCa_Exmemb"/>
</dbReference>
<comment type="subcellular location">
    <subcellularLocation>
        <location evidence="1">Endomembrane system</location>
        <topology evidence="1">Multi-pass membrane protein</topology>
    </subcellularLocation>
</comment>
<keyword evidence="4 8" id="KW-1133">Transmembrane helix</keyword>
<evidence type="ECO:0000256" key="5">
    <source>
        <dbReference type="ARBA" id="ARBA00023065"/>
    </source>
</evidence>
<feature type="compositionally biased region" description="Basic and acidic residues" evidence="7">
    <location>
        <begin position="1"/>
        <end position="17"/>
    </location>
</feature>
<evidence type="ECO:0000259" key="9">
    <source>
        <dbReference type="Pfam" id="PF01699"/>
    </source>
</evidence>
<reference evidence="10 11" key="1">
    <citation type="journal article" date="2021" name="Sci. Rep.">
        <title>The genome of the diatom Chaetoceros tenuissimus carries an ancient integrated fragment of an extant virus.</title>
        <authorList>
            <person name="Hongo Y."/>
            <person name="Kimura K."/>
            <person name="Takaki Y."/>
            <person name="Yoshida Y."/>
            <person name="Baba S."/>
            <person name="Kobayashi G."/>
            <person name="Nagasaki K."/>
            <person name="Hano T."/>
            <person name="Tomaru Y."/>
        </authorList>
    </citation>
    <scope>NUCLEOTIDE SEQUENCE [LARGE SCALE GENOMIC DNA]</scope>
    <source>
        <strain evidence="10 11">NIES-3715</strain>
    </source>
</reference>
<evidence type="ECO:0000256" key="3">
    <source>
        <dbReference type="ARBA" id="ARBA00022692"/>
    </source>
</evidence>
<evidence type="ECO:0000313" key="11">
    <source>
        <dbReference type="Proteomes" id="UP001054902"/>
    </source>
</evidence>
<dbReference type="Gene3D" id="1.20.1420.30">
    <property type="entry name" value="NCX, central ion-binding region"/>
    <property type="match status" value="2"/>
</dbReference>
<protein>
    <recommendedName>
        <fullName evidence="9">Sodium/calcium exchanger membrane region domain-containing protein</fullName>
    </recommendedName>
</protein>
<feature type="transmembrane region" description="Helical" evidence="8">
    <location>
        <begin position="454"/>
        <end position="477"/>
    </location>
</feature>
<proteinExistence type="predicted"/>
<evidence type="ECO:0000256" key="2">
    <source>
        <dbReference type="ARBA" id="ARBA00022448"/>
    </source>
</evidence>
<gene>
    <name evidence="10" type="ORF">CTEN210_03877</name>
</gene>
<evidence type="ECO:0000256" key="4">
    <source>
        <dbReference type="ARBA" id="ARBA00022989"/>
    </source>
</evidence>
<evidence type="ECO:0000256" key="7">
    <source>
        <dbReference type="SAM" id="MobiDB-lite"/>
    </source>
</evidence>
<dbReference type="GO" id="GO:0012505">
    <property type="term" value="C:endomembrane system"/>
    <property type="evidence" value="ECO:0007669"/>
    <property type="project" value="UniProtKB-SubCell"/>
</dbReference>
<feature type="compositionally biased region" description="Basic and acidic residues" evidence="7">
    <location>
        <begin position="366"/>
        <end position="382"/>
    </location>
</feature>
<accession>A0AAD3H1S2</accession>